<organism evidence="1 2">
    <name type="scientific">Marasmiellus scandens</name>
    <dbReference type="NCBI Taxonomy" id="2682957"/>
    <lineage>
        <taxon>Eukaryota</taxon>
        <taxon>Fungi</taxon>
        <taxon>Dikarya</taxon>
        <taxon>Basidiomycota</taxon>
        <taxon>Agaricomycotina</taxon>
        <taxon>Agaricomycetes</taxon>
        <taxon>Agaricomycetidae</taxon>
        <taxon>Agaricales</taxon>
        <taxon>Marasmiineae</taxon>
        <taxon>Omphalotaceae</taxon>
        <taxon>Marasmiellus</taxon>
    </lineage>
</organism>
<protein>
    <submittedName>
        <fullName evidence="1">NADH dehydrogenase [ubiquinone] flavoprotein 1, mitochondrial</fullName>
    </submittedName>
</protein>
<proteinExistence type="predicted"/>
<evidence type="ECO:0000313" key="1">
    <source>
        <dbReference type="EMBL" id="KAK7443524.1"/>
    </source>
</evidence>
<gene>
    <name evidence="1" type="primary">NDH51_2</name>
    <name evidence="1" type="ORF">VKT23_015697</name>
</gene>
<name>A0ABR1J0E1_9AGAR</name>
<accession>A0ABR1J0E1</accession>
<dbReference type="EMBL" id="JBANRG010000054">
    <property type="protein sequence ID" value="KAK7443524.1"/>
    <property type="molecule type" value="Genomic_DNA"/>
</dbReference>
<sequence length="268" mass="30115">MANLTRTAKSGSDWSAYELAAYNIIVRSPPSTDFLGYEPNAPLDNLDPLFVSGTFDQAELAESDSTFRLFQYLKFATIRNVGQQSAINDLVKELLRLLGYEERGLLFRSNYAIPLLICGGSQPCHAQTDVCLVRGDTILLIIKTVLSLDEPYESQVIAAAIAAFQRNNRTRSDRGLPCLDKMVIPCIVMIKTRPVFYKVPVTKELSDAVVIGHYPAETTYVDDCYVVSPSRRLNLIEGMESPEYRKMVLQHFVAFKDVAKSLWQNFLD</sequence>
<evidence type="ECO:0000313" key="2">
    <source>
        <dbReference type="Proteomes" id="UP001498398"/>
    </source>
</evidence>
<dbReference type="Proteomes" id="UP001498398">
    <property type="component" value="Unassembled WGS sequence"/>
</dbReference>
<reference evidence="1 2" key="1">
    <citation type="submission" date="2024-01" db="EMBL/GenBank/DDBJ databases">
        <title>A draft genome for the cacao thread blight pathogen Marasmiellus scandens.</title>
        <authorList>
            <person name="Baruah I.K."/>
            <person name="Leung J."/>
            <person name="Bukari Y."/>
            <person name="Amoako-Attah I."/>
            <person name="Meinhardt L.W."/>
            <person name="Bailey B.A."/>
            <person name="Cohen S.P."/>
        </authorList>
    </citation>
    <scope>NUCLEOTIDE SEQUENCE [LARGE SCALE GENOMIC DNA]</scope>
    <source>
        <strain evidence="1 2">GH-19</strain>
    </source>
</reference>
<comment type="caution">
    <text evidence="1">The sequence shown here is derived from an EMBL/GenBank/DDBJ whole genome shotgun (WGS) entry which is preliminary data.</text>
</comment>
<keyword evidence="2" id="KW-1185">Reference proteome</keyword>